<reference evidence="1" key="1">
    <citation type="submission" date="2024-12" db="EMBL/GenBank/DDBJ databases">
        <title>Comparative genomics and development of molecular markers within Purpureocillium lilacinum and among Purpureocillium species.</title>
        <authorList>
            <person name="Yeh Z.-Y."/>
            <person name="Ni N.-T."/>
            <person name="Lo P.-H."/>
            <person name="Mushyakhwo K."/>
            <person name="Lin C.-F."/>
            <person name="Nai Y.-S."/>
        </authorList>
    </citation>
    <scope>NUCLEOTIDE SEQUENCE</scope>
    <source>
        <strain evidence="1">NCHU-NPUST-175</strain>
    </source>
</reference>
<name>A0ACC4E522_PURLI</name>
<protein>
    <submittedName>
        <fullName evidence="1">Uncharacterized protein</fullName>
    </submittedName>
</protein>
<sequence>MTTTRRVGAKTGALNLICQDRGNTRKTRGGEASPKARRRTNMEQSPLEVWENCGRPWCLQQRAILARSGRAGCQAEDWLVHSGTPAVAEEDVRACVPDEPMVTTASESNKLGCGEEPGLASNEKMAATQGRGASRLPGKSQMRLEPEWRAGPRADPGSAGQNQGMSAAAAVSRGEPDDCREACLLDARPKLRDDKFGRHLVAGRWKLVDDGAPPERPVCRAAPVQAGRGQLEASRMRRCLVPRWPEFWSEVPAEVSPIEPQQARL</sequence>
<evidence type="ECO:0000313" key="2">
    <source>
        <dbReference type="Proteomes" id="UP001638806"/>
    </source>
</evidence>
<accession>A0ACC4E522</accession>
<gene>
    <name evidence="1" type="ORF">ACCO45_000238</name>
</gene>
<dbReference type="EMBL" id="JBGNUJ010000002">
    <property type="protein sequence ID" value="KAL3963234.1"/>
    <property type="molecule type" value="Genomic_DNA"/>
</dbReference>
<comment type="caution">
    <text evidence="1">The sequence shown here is derived from an EMBL/GenBank/DDBJ whole genome shotgun (WGS) entry which is preliminary data.</text>
</comment>
<proteinExistence type="predicted"/>
<dbReference type="Proteomes" id="UP001638806">
    <property type="component" value="Unassembled WGS sequence"/>
</dbReference>
<evidence type="ECO:0000313" key="1">
    <source>
        <dbReference type="EMBL" id="KAL3963234.1"/>
    </source>
</evidence>
<keyword evidence="2" id="KW-1185">Reference proteome</keyword>
<organism evidence="1 2">
    <name type="scientific">Purpureocillium lilacinum</name>
    <name type="common">Paecilomyces lilacinus</name>
    <dbReference type="NCBI Taxonomy" id="33203"/>
    <lineage>
        <taxon>Eukaryota</taxon>
        <taxon>Fungi</taxon>
        <taxon>Dikarya</taxon>
        <taxon>Ascomycota</taxon>
        <taxon>Pezizomycotina</taxon>
        <taxon>Sordariomycetes</taxon>
        <taxon>Hypocreomycetidae</taxon>
        <taxon>Hypocreales</taxon>
        <taxon>Ophiocordycipitaceae</taxon>
        <taxon>Purpureocillium</taxon>
    </lineage>
</organism>